<keyword evidence="2" id="KW-1185">Reference proteome</keyword>
<accession>A0AAD7LH02</accession>
<dbReference type="Pfam" id="PF08284">
    <property type="entry name" value="RVP_2"/>
    <property type="match status" value="1"/>
</dbReference>
<evidence type="ECO:0000313" key="2">
    <source>
        <dbReference type="Proteomes" id="UP001163823"/>
    </source>
</evidence>
<evidence type="ECO:0000313" key="1">
    <source>
        <dbReference type="EMBL" id="KAJ7958029.1"/>
    </source>
</evidence>
<organism evidence="1 2">
    <name type="scientific">Quillaja saponaria</name>
    <name type="common">Soap bark tree</name>
    <dbReference type="NCBI Taxonomy" id="32244"/>
    <lineage>
        <taxon>Eukaryota</taxon>
        <taxon>Viridiplantae</taxon>
        <taxon>Streptophyta</taxon>
        <taxon>Embryophyta</taxon>
        <taxon>Tracheophyta</taxon>
        <taxon>Spermatophyta</taxon>
        <taxon>Magnoliopsida</taxon>
        <taxon>eudicotyledons</taxon>
        <taxon>Gunneridae</taxon>
        <taxon>Pentapetalae</taxon>
        <taxon>rosids</taxon>
        <taxon>fabids</taxon>
        <taxon>Fabales</taxon>
        <taxon>Quillajaceae</taxon>
        <taxon>Quillaja</taxon>
    </lineage>
</organism>
<dbReference type="KEGG" id="qsa:O6P43_018815"/>
<dbReference type="Proteomes" id="UP001163823">
    <property type="component" value="Chromosome 8"/>
</dbReference>
<dbReference type="Gene3D" id="2.40.70.10">
    <property type="entry name" value="Acid Proteases"/>
    <property type="match status" value="1"/>
</dbReference>
<proteinExistence type="predicted"/>
<gene>
    <name evidence="1" type="ORF">O6P43_018815</name>
</gene>
<dbReference type="EMBL" id="JARAOO010000008">
    <property type="protein sequence ID" value="KAJ7958029.1"/>
    <property type="molecule type" value="Genomic_DNA"/>
</dbReference>
<sequence length="162" mass="18069">MKLQGFIKKQPVVMLLDTGSTHNFINYSTAKNLGCKQPMPQMHVSVANGEKVIAHSKCMGLQWQIQGEHFQDEFIVIPLTGCDVVLGIQWFSPKKQVLWDYDKSQIQFQQGERTVLLQALQVALVQLTEGKNLSKLIATGTQVILTQIQLLNTTASNSTSLN</sequence>
<dbReference type="SUPFAM" id="SSF50630">
    <property type="entry name" value="Acid proteases"/>
    <property type="match status" value="1"/>
</dbReference>
<dbReference type="InterPro" id="IPR021109">
    <property type="entry name" value="Peptidase_aspartic_dom_sf"/>
</dbReference>
<dbReference type="CDD" id="cd00303">
    <property type="entry name" value="retropepsin_like"/>
    <property type="match status" value="1"/>
</dbReference>
<protein>
    <submittedName>
        <fullName evidence="1">Transposon Ty3-I Gag-Pol polyprotein</fullName>
    </submittedName>
</protein>
<dbReference type="AlphaFoldDB" id="A0AAD7LH02"/>
<comment type="caution">
    <text evidence="1">The sequence shown here is derived from an EMBL/GenBank/DDBJ whole genome shotgun (WGS) entry which is preliminary data.</text>
</comment>
<name>A0AAD7LH02_QUISA</name>
<reference evidence="1" key="1">
    <citation type="journal article" date="2023" name="Science">
        <title>Elucidation of the pathway for biosynthesis of saponin adjuvants from the soapbark tree.</title>
        <authorList>
            <person name="Reed J."/>
            <person name="Orme A."/>
            <person name="El-Demerdash A."/>
            <person name="Owen C."/>
            <person name="Martin L.B.B."/>
            <person name="Misra R.C."/>
            <person name="Kikuchi S."/>
            <person name="Rejzek M."/>
            <person name="Martin A.C."/>
            <person name="Harkess A."/>
            <person name="Leebens-Mack J."/>
            <person name="Louveau T."/>
            <person name="Stephenson M.J."/>
            <person name="Osbourn A."/>
        </authorList>
    </citation>
    <scope>NUCLEOTIDE SEQUENCE</scope>
    <source>
        <strain evidence="1">S10</strain>
    </source>
</reference>